<sequence length="145" mass="15600">MLRRPAFSLIELLLVLAIISSLGIFTASFYSRFLLRSAGDQARMHLVSSINKARTYAVTGRRNSDWGVRFSPPVLTLFSGSSYAARDTAVDENITFNPNVTVSGISEIVFSRLTGLPGTTAVITLSIGSDTQNITVNSEGIPSAQ</sequence>
<dbReference type="SUPFAM" id="SSF54523">
    <property type="entry name" value="Pili subunits"/>
    <property type="match status" value="1"/>
</dbReference>
<evidence type="ECO:0000313" key="3">
    <source>
        <dbReference type="Proteomes" id="UP000034364"/>
    </source>
</evidence>
<dbReference type="NCBIfam" id="TIGR02532">
    <property type="entry name" value="IV_pilin_GFxxxE"/>
    <property type="match status" value="1"/>
</dbReference>
<keyword evidence="1" id="KW-0812">Transmembrane</keyword>
<reference evidence="2 3" key="1">
    <citation type="journal article" date="2015" name="Nature">
        <title>rRNA introns, odd ribosomes, and small enigmatic genomes across a large radiation of phyla.</title>
        <authorList>
            <person name="Brown C.T."/>
            <person name="Hug L.A."/>
            <person name="Thomas B.C."/>
            <person name="Sharon I."/>
            <person name="Castelle C.J."/>
            <person name="Singh A."/>
            <person name="Wilkins M.J."/>
            <person name="Williams K.H."/>
            <person name="Banfield J.F."/>
        </authorList>
    </citation>
    <scope>NUCLEOTIDE SEQUENCE [LARGE SCALE GENOMIC DNA]</scope>
</reference>
<dbReference type="InterPro" id="IPR012902">
    <property type="entry name" value="N_methyl_site"/>
</dbReference>
<organism evidence="2 3">
    <name type="scientific">Candidatus Amesbacteria bacterium GW2011_GWA1_47_16</name>
    <dbReference type="NCBI Taxonomy" id="1618353"/>
    <lineage>
        <taxon>Bacteria</taxon>
        <taxon>Candidatus Amesiibacteriota</taxon>
    </lineage>
</organism>
<dbReference type="EMBL" id="LCNV01000033">
    <property type="protein sequence ID" value="KKU63129.1"/>
    <property type="molecule type" value="Genomic_DNA"/>
</dbReference>
<evidence type="ECO:0008006" key="4">
    <source>
        <dbReference type="Google" id="ProtNLM"/>
    </source>
</evidence>
<dbReference type="Gene3D" id="3.30.700.10">
    <property type="entry name" value="Glycoprotein, Type 4 Pilin"/>
    <property type="match status" value="1"/>
</dbReference>
<protein>
    <recommendedName>
        <fullName evidence="4">General secretion pathway GspH domain-containing protein</fullName>
    </recommendedName>
</protein>
<keyword evidence="1" id="KW-1133">Transmembrane helix</keyword>
<proteinExistence type="predicted"/>
<accession>A0A0G1S0X1</accession>
<name>A0A0G1S0X1_9BACT</name>
<comment type="caution">
    <text evidence="2">The sequence shown here is derived from an EMBL/GenBank/DDBJ whole genome shotgun (WGS) entry which is preliminary data.</text>
</comment>
<dbReference type="InterPro" id="IPR045584">
    <property type="entry name" value="Pilin-like"/>
</dbReference>
<gene>
    <name evidence="2" type="ORF">UX87_C0033G0002</name>
</gene>
<feature type="transmembrane region" description="Helical" evidence="1">
    <location>
        <begin position="12"/>
        <end position="35"/>
    </location>
</feature>
<evidence type="ECO:0000256" key="1">
    <source>
        <dbReference type="SAM" id="Phobius"/>
    </source>
</evidence>
<keyword evidence="1" id="KW-0472">Membrane</keyword>
<evidence type="ECO:0000313" key="2">
    <source>
        <dbReference type="EMBL" id="KKU63129.1"/>
    </source>
</evidence>
<dbReference type="AlphaFoldDB" id="A0A0G1S0X1"/>
<dbReference type="Proteomes" id="UP000034364">
    <property type="component" value="Unassembled WGS sequence"/>
</dbReference>